<gene>
    <name evidence="1" type="ORF">GCM10011354_23580</name>
</gene>
<evidence type="ECO:0000313" key="1">
    <source>
        <dbReference type="EMBL" id="GGI07337.1"/>
    </source>
</evidence>
<dbReference type="RefSeq" id="WP_130649930.1">
    <property type="nucleotide sequence ID" value="NZ_BMHA01000008.1"/>
</dbReference>
<dbReference type="EMBL" id="BMHA01000008">
    <property type="protein sequence ID" value="GGI07337.1"/>
    <property type="molecule type" value="Genomic_DNA"/>
</dbReference>
<sequence length="88" mass="9297">MRVFTLAVGLGAGLLLGAYAVRRFDAARQAASPVHVAGRAGQAAGSFSERVRFAAEEGRRAARDREAELRIRYRVPDVTAATAPAVGD</sequence>
<dbReference type="AlphaFoldDB" id="A0A8J3EUB2"/>
<evidence type="ECO:0000313" key="2">
    <source>
        <dbReference type="Proteomes" id="UP000650511"/>
    </source>
</evidence>
<keyword evidence="2" id="KW-1185">Reference proteome</keyword>
<dbReference type="Proteomes" id="UP000650511">
    <property type="component" value="Unassembled WGS sequence"/>
</dbReference>
<proteinExistence type="predicted"/>
<protein>
    <submittedName>
        <fullName evidence="1">Uncharacterized protein</fullName>
    </submittedName>
</protein>
<name>A0A8J3EUB2_9ACTN</name>
<organism evidence="1 2">
    <name type="scientific">Egicoccus halophilus</name>
    <dbReference type="NCBI Taxonomy" id="1670830"/>
    <lineage>
        <taxon>Bacteria</taxon>
        <taxon>Bacillati</taxon>
        <taxon>Actinomycetota</taxon>
        <taxon>Nitriliruptoria</taxon>
        <taxon>Egicoccales</taxon>
        <taxon>Egicoccaceae</taxon>
        <taxon>Egicoccus</taxon>
    </lineage>
</organism>
<reference evidence="1" key="2">
    <citation type="submission" date="2020-09" db="EMBL/GenBank/DDBJ databases">
        <authorList>
            <person name="Sun Q."/>
            <person name="Zhou Y."/>
        </authorList>
    </citation>
    <scope>NUCLEOTIDE SEQUENCE</scope>
    <source>
        <strain evidence="1">CGMCC 1.14988</strain>
    </source>
</reference>
<reference evidence="1" key="1">
    <citation type="journal article" date="2014" name="Int. J. Syst. Evol. Microbiol.">
        <title>Complete genome sequence of Corynebacterium casei LMG S-19264T (=DSM 44701T), isolated from a smear-ripened cheese.</title>
        <authorList>
            <consortium name="US DOE Joint Genome Institute (JGI-PGF)"/>
            <person name="Walter F."/>
            <person name="Albersmeier A."/>
            <person name="Kalinowski J."/>
            <person name="Ruckert C."/>
        </authorList>
    </citation>
    <scope>NUCLEOTIDE SEQUENCE</scope>
    <source>
        <strain evidence="1">CGMCC 1.14988</strain>
    </source>
</reference>
<comment type="caution">
    <text evidence="1">The sequence shown here is derived from an EMBL/GenBank/DDBJ whole genome shotgun (WGS) entry which is preliminary data.</text>
</comment>
<accession>A0A8J3EUB2</accession>